<gene>
    <name evidence="1" type="ORF">E2C01_058691</name>
</gene>
<proteinExistence type="predicted"/>
<reference evidence="1 2" key="1">
    <citation type="submission" date="2019-05" db="EMBL/GenBank/DDBJ databases">
        <title>Another draft genome of Portunus trituberculatus and its Hox gene families provides insights of decapod evolution.</title>
        <authorList>
            <person name="Jeong J.-H."/>
            <person name="Song I."/>
            <person name="Kim S."/>
            <person name="Choi T."/>
            <person name="Kim D."/>
            <person name="Ryu S."/>
            <person name="Kim W."/>
        </authorList>
    </citation>
    <scope>NUCLEOTIDE SEQUENCE [LARGE SCALE GENOMIC DNA]</scope>
    <source>
        <tissue evidence="1">Muscle</tissue>
    </source>
</reference>
<protein>
    <submittedName>
        <fullName evidence="1">Uncharacterized protein</fullName>
    </submittedName>
</protein>
<evidence type="ECO:0000313" key="2">
    <source>
        <dbReference type="Proteomes" id="UP000324222"/>
    </source>
</evidence>
<name>A0A5B7H3D9_PORTR</name>
<comment type="caution">
    <text evidence="1">The sequence shown here is derived from an EMBL/GenBank/DDBJ whole genome shotgun (WGS) entry which is preliminary data.</text>
</comment>
<organism evidence="1 2">
    <name type="scientific">Portunus trituberculatus</name>
    <name type="common">Swimming crab</name>
    <name type="synonym">Neptunus trituberculatus</name>
    <dbReference type="NCBI Taxonomy" id="210409"/>
    <lineage>
        <taxon>Eukaryota</taxon>
        <taxon>Metazoa</taxon>
        <taxon>Ecdysozoa</taxon>
        <taxon>Arthropoda</taxon>
        <taxon>Crustacea</taxon>
        <taxon>Multicrustacea</taxon>
        <taxon>Malacostraca</taxon>
        <taxon>Eumalacostraca</taxon>
        <taxon>Eucarida</taxon>
        <taxon>Decapoda</taxon>
        <taxon>Pleocyemata</taxon>
        <taxon>Brachyura</taxon>
        <taxon>Eubrachyura</taxon>
        <taxon>Portunoidea</taxon>
        <taxon>Portunidae</taxon>
        <taxon>Portuninae</taxon>
        <taxon>Portunus</taxon>
    </lineage>
</organism>
<accession>A0A5B7H3D9</accession>
<dbReference type="AlphaFoldDB" id="A0A5B7H3D9"/>
<keyword evidence="2" id="KW-1185">Reference proteome</keyword>
<dbReference type="EMBL" id="VSRR010022267">
    <property type="protein sequence ID" value="MPC64573.1"/>
    <property type="molecule type" value="Genomic_DNA"/>
</dbReference>
<dbReference type="OrthoDB" id="2286242at2759"/>
<sequence>MCSRPAVHTGCEVRDRTVGGADAERGSGRYRQDRAAVAVKWYDFFNARQLGGESVSVYMTRCAQEVADCGIQCPRCDSSLSEYMLLRKVMAGLSDQCLRQEVYRKCGAFSDIDSLREFCVSFEAARRNAVFGGKSERDHAVAGADVTADDITEESLVASYRQRAPHPAGLSVLPSQAARPASPVITAGKSTEKHPAWHETWYASRVARGDM</sequence>
<dbReference type="Proteomes" id="UP000324222">
    <property type="component" value="Unassembled WGS sequence"/>
</dbReference>
<evidence type="ECO:0000313" key="1">
    <source>
        <dbReference type="EMBL" id="MPC64573.1"/>
    </source>
</evidence>